<name>A0A4Q9Z8Z4_9FLAO</name>
<comment type="caution">
    <text evidence="1">The sequence shown here is derived from an EMBL/GenBank/DDBJ whole genome shotgun (WGS) entry which is preliminary data.</text>
</comment>
<evidence type="ECO:0000313" key="2">
    <source>
        <dbReference type="Proteomes" id="UP000293300"/>
    </source>
</evidence>
<reference evidence="1 2" key="1">
    <citation type="submission" date="2019-02" db="EMBL/GenBank/DDBJ databases">
        <title>Flavobacterium sp. RD-2-33 isolated from forest soil.</title>
        <authorList>
            <person name="Chaudhary D.K."/>
        </authorList>
    </citation>
    <scope>NUCLEOTIDE SEQUENCE [LARGE SCALE GENOMIC DNA]</scope>
    <source>
        <strain evidence="1 2">RD-2-33</strain>
    </source>
</reference>
<sequence length="129" mass="14101">MKKSLLIVAVVLTTIPFIRCSSSDDSSTNNGAINHEQIYGWWYPNANTSIVHYKAYYFGADGVYKQDQTNFNLGMGTGTWQWIGDSIIKMTPDLNGGIAGGAVTGRVFKLSQDSLVFASQGLRLAKNTN</sequence>
<gene>
    <name evidence="1" type="ORF">EZL74_02895</name>
</gene>
<dbReference type="EMBL" id="SJPE01000002">
    <property type="protein sequence ID" value="TBX70637.1"/>
    <property type="molecule type" value="Genomic_DNA"/>
</dbReference>
<dbReference type="RefSeq" id="WP_131475087.1">
    <property type="nucleotide sequence ID" value="NZ_SJPE01000002.1"/>
</dbReference>
<keyword evidence="2" id="KW-1185">Reference proteome</keyword>
<accession>A0A4Q9Z8Z4</accession>
<protein>
    <submittedName>
        <fullName evidence="1">Uncharacterized protein</fullName>
    </submittedName>
</protein>
<dbReference type="Proteomes" id="UP000293300">
    <property type="component" value="Unassembled WGS sequence"/>
</dbReference>
<proteinExistence type="predicted"/>
<evidence type="ECO:0000313" key="1">
    <source>
        <dbReference type="EMBL" id="TBX70637.1"/>
    </source>
</evidence>
<dbReference type="OrthoDB" id="1163392at2"/>
<organism evidence="1 2">
    <name type="scientific">Flavobacterium silvisoli</name>
    <dbReference type="NCBI Taxonomy" id="2529433"/>
    <lineage>
        <taxon>Bacteria</taxon>
        <taxon>Pseudomonadati</taxon>
        <taxon>Bacteroidota</taxon>
        <taxon>Flavobacteriia</taxon>
        <taxon>Flavobacteriales</taxon>
        <taxon>Flavobacteriaceae</taxon>
        <taxon>Flavobacterium</taxon>
    </lineage>
</organism>
<dbReference type="AlphaFoldDB" id="A0A4Q9Z8Z4"/>